<dbReference type="EMBL" id="CAJNOB010000022">
    <property type="protein sequence ID" value="CAF0698644.1"/>
    <property type="molecule type" value="Genomic_DNA"/>
</dbReference>
<dbReference type="AlphaFoldDB" id="A0A8J2BIW2"/>
<accession>A0A8J2BIW2</accession>
<evidence type="ECO:0000256" key="1">
    <source>
        <dbReference type="SAM" id="MobiDB-lite"/>
    </source>
</evidence>
<evidence type="ECO:0000313" key="3">
    <source>
        <dbReference type="Proteomes" id="UP000663859"/>
    </source>
</evidence>
<reference evidence="2" key="1">
    <citation type="submission" date="2021-02" db="EMBL/GenBank/DDBJ databases">
        <authorList>
            <person name="Cremers G."/>
            <person name="Picone N."/>
        </authorList>
    </citation>
    <scope>NUCLEOTIDE SEQUENCE</scope>
    <source>
        <strain evidence="2">PQ17</strain>
    </source>
</reference>
<comment type="caution">
    <text evidence="2">The sequence shown here is derived from an EMBL/GenBank/DDBJ whole genome shotgun (WGS) entry which is preliminary data.</text>
</comment>
<proteinExistence type="predicted"/>
<organism evidence="2 3">
    <name type="scientific">Candidatus Methylacidithermus pantelleriae</name>
    <dbReference type="NCBI Taxonomy" id="2744239"/>
    <lineage>
        <taxon>Bacteria</taxon>
        <taxon>Pseudomonadati</taxon>
        <taxon>Verrucomicrobiota</taxon>
        <taxon>Methylacidiphilae</taxon>
        <taxon>Methylacidiphilales</taxon>
        <taxon>Methylacidiphilaceae</taxon>
        <taxon>Candidatus Methylacidithermus</taxon>
    </lineage>
</organism>
<name>A0A8J2BIW2_9BACT</name>
<dbReference type="Proteomes" id="UP000663859">
    <property type="component" value="Unassembled WGS sequence"/>
</dbReference>
<protein>
    <submittedName>
        <fullName evidence="2">Uncharacterized protein</fullName>
    </submittedName>
</protein>
<keyword evidence="3" id="KW-1185">Reference proteome</keyword>
<sequence length="91" mass="10155">MAPWRQSMTGGGDRIDREPLIGGSFPTNFCPKVKRGNVLDVPKRDGNDHGSIVSGMDWKLVRKRRTPKSKGVCNGWRIYGKVNLRSGVRSD</sequence>
<gene>
    <name evidence="2" type="ORF">MPNT_290012</name>
</gene>
<evidence type="ECO:0000313" key="2">
    <source>
        <dbReference type="EMBL" id="CAF0698644.1"/>
    </source>
</evidence>
<dbReference type="RefSeq" id="WP_174583342.1">
    <property type="nucleotide sequence ID" value="NZ_CAJNOB010000022.1"/>
</dbReference>
<feature type="region of interest" description="Disordered" evidence="1">
    <location>
        <begin position="1"/>
        <end position="20"/>
    </location>
</feature>